<feature type="compositionally biased region" description="Polar residues" evidence="1">
    <location>
        <begin position="454"/>
        <end position="468"/>
    </location>
</feature>
<keyword evidence="3" id="KW-0732">Signal</keyword>
<reference evidence="4" key="1">
    <citation type="submission" date="2022-12" db="EMBL/GenBank/DDBJ databases">
        <title>Genome assemblies of Blomia tropicalis.</title>
        <authorList>
            <person name="Cui Y."/>
        </authorList>
    </citation>
    <scope>NUCLEOTIDE SEQUENCE</scope>
    <source>
        <tissue evidence="4">Adult mites</tissue>
    </source>
</reference>
<feature type="region of interest" description="Disordered" evidence="1">
    <location>
        <begin position="428"/>
        <end position="503"/>
    </location>
</feature>
<feature type="signal peptide" evidence="3">
    <location>
        <begin position="1"/>
        <end position="28"/>
    </location>
</feature>
<dbReference type="Proteomes" id="UP001142055">
    <property type="component" value="Chromosome 2"/>
</dbReference>
<organism evidence="4 5">
    <name type="scientific">Blomia tropicalis</name>
    <name type="common">Mite</name>
    <dbReference type="NCBI Taxonomy" id="40697"/>
    <lineage>
        <taxon>Eukaryota</taxon>
        <taxon>Metazoa</taxon>
        <taxon>Ecdysozoa</taxon>
        <taxon>Arthropoda</taxon>
        <taxon>Chelicerata</taxon>
        <taxon>Arachnida</taxon>
        <taxon>Acari</taxon>
        <taxon>Acariformes</taxon>
        <taxon>Sarcoptiformes</taxon>
        <taxon>Astigmata</taxon>
        <taxon>Glycyphagoidea</taxon>
        <taxon>Echimyopodidae</taxon>
        <taxon>Blomia</taxon>
    </lineage>
</organism>
<gene>
    <name evidence="4" type="ORF">RDWZM_005386</name>
</gene>
<feature type="region of interest" description="Disordered" evidence="1">
    <location>
        <begin position="42"/>
        <end position="73"/>
    </location>
</feature>
<protein>
    <recommendedName>
        <fullName evidence="6">Peptidase A1 domain-containing protein</fullName>
    </recommendedName>
</protein>
<keyword evidence="2" id="KW-0472">Membrane</keyword>
<evidence type="ECO:0000256" key="3">
    <source>
        <dbReference type="SAM" id="SignalP"/>
    </source>
</evidence>
<accession>A0A9Q0M5S4</accession>
<dbReference type="EMBL" id="JAPWDV010000002">
    <property type="protein sequence ID" value="KAJ6219574.1"/>
    <property type="molecule type" value="Genomic_DNA"/>
</dbReference>
<dbReference type="AlphaFoldDB" id="A0A9Q0M5S4"/>
<evidence type="ECO:0000313" key="5">
    <source>
        <dbReference type="Proteomes" id="UP001142055"/>
    </source>
</evidence>
<keyword evidence="2" id="KW-1133">Transmembrane helix</keyword>
<feature type="compositionally biased region" description="Basic residues" evidence="1">
    <location>
        <begin position="489"/>
        <end position="503"/>
    </location>
</feature>
<keyword evidence="5" id="KW-1185">Reference proteome</keyword>
<sequence>MISSYHQLQVQLLFLFSILFSYTTNVQSNSYYDSQSYYNQNYDNEHEINPDSQNHDQPPGHDDESKPPRNEHHHDVIGLTTEIIEIYCEQLRIGNRIILVIGVLIERIIVISVPSSGNMNHYHLHDLLVTALNTGERKLILNNGVSLQEEWPQLYNIFHNNLFHQNQVITLQQMLSGSVYVPLPKKGISYAIDTNRTIIFKGVKPLKYGLISSVERMTFYAIKKLNHYTMIAQYKFIDENGSMKMVKTIDFFTLCGVDGSHIVMKVDQLQCLSPIVWDVSYGFVDNDRFYLFSNQQKIFSFKRVVFDQLGETTSYESMPISNFLQCNGSKQPQTTKSIFSSTTTTKQTSYYKTTNRHNVSSTTPKNLYIGAILIIVLIMITFLIPIVLCVLRFISNNQRKQIEERKIQSFQTTNPSYKDNNDVLNLRSQTKATKNEVSKNSSRSKPKINEKNLNKTMTNSRKVNIQSNKSRESGKGSTKRNNSSTKKSFTSRRSKTTKRNKKK</sequence>
<feature type="transmembrane region" description="Helical" evidence="2">
    <location>
        <begin position="367"/>
        <end position="391"/>
    </location>
</feature>
<feature type="compositionally biased region" description="Basic and acidic residues" evidence="1">
    <location>
        <begin position="58"/>
        <end position="73"/>
    </location>
</feature>
<proteinExistence type="predicted"/>
<feature type="compositionally biased region" description="Low complexity" evidence="1">
    <location>
        <begin position="479"/>
        <end position="488"/>
    </location>
</feature>
<evidence type="ECO:0000313" key="4">
    <source>
        <dbReference type="EMBL" id="KAJ6219574.1"/>
    </source>
</evidence>
<keyword evidence="2" id="KW-0812">Transmembrane</keyword>
<evidence type="ECO:0000256" key="2">
    <source>
        <dbReference type="SAM" id="Phobius"/>
    </source>
</evidence>
<feature type="chain" id="PRO_5040221694" description="Peptidase A1 domain-containing protein" evidence="3">
    <location>
        <begin position="29"/>
        <end position="503"/>
    </location>
</feature>
<evidence type="ECO:0000256" key="1">
    <source>
        <dbReference type="SAM" id="MobiDB-lite"/>
    </source>
</evidence>
<evidence type="ECO:0008006" key="6">
    <source>
        <dbReference type="Google" id="ProtNLM"/>
    </source>
</evidence>
<comment type="caution">
    <text evidence="4">The sequence shown here is derived from an EMBL/GenBank/DDBJ whole genome shotgun (WGS) entry which is preliminary data.</text>
</comment>
<name>A0A9Q0M5S4_BLOTA</name>